<sequence length="117" mass="13143">MESSTDFQEPVTPSSMPEYNEIIKTPMDLSKVRSKLEGKENISYSTEDFVADIRLIFKNCATFHKEDTEMSSVGANLESYFEEQLKLLYPDRTFTDVKAEEPAPEPEPAPAAPSPCS</sequence>
<accession>A0AAD5FA13</accession>
<evidence type="ECO:0000259" key="6">
    <source>
        <dbReference type="PROSITE" id="PS50014"/>
    </source>
</evidence>
<proteinExistence type="predicted"/>
<dbReference type="InterPro" id="IPR036427">
    <property type="entry name" value="Bromodomain-like_sf"/>
</dbReference>
<feature type="domain" description="Bromo" evidence="6">
    <location>
        <begin position="1"/>
        <end position="71"/>
    </location>
</feature>
<evidence type="ECO:0000256" key="5">
    <source>
        <dbReference type="SAM" id="MobiDB-lite"/>
    </source>
</evidence>
<dbReference type="InterPro" id="IPR001487">
    <property type="entry name" value="Bromodomain"/>
</dbReference>
<evidence type="ECO:0000256" key="4">
    <source>
        <dbReference type="PROSITE-ProRule" id="PRU00035"/>
    </source>
</evidence>
<gene>
    <name evidence="7" type="ORF">C0J50_12366</name>
</gene>
<dbReference type="EMBL" id="MU587672">
    <property type="protein sequence ID" value="KAI5607919.1"/>
    <property type="molecule type" value="Genomic_DNA"/>
</dbReference>
<dbReference type="SMART" id="SM00297">
    <property type="entry name" value="BROMO"/>
    <property type="match status" value="1"/>
</dbReference>
<evidence type="ECO:0000256" key="1">
    <source>
        <dbReference type="ARBA" id="ARBA00004123"/>
    </source>
</evidence>
<evidence type="ECO:0000313" key="8">
    <source>
        <dbReference type="Proteomes" id="UP001205998"/>
    </source>
</evidence>
<comment type="caution">
    <text evidence="7">The sequence shown here is derived from an EMBL/GenBank/DDBJ whole genome shotgun (WGS) entry which is preliminary data.</text>
</comment>
<dbReference type="SUPFAM" id="SSF47370">
    <property type="entry name" value="Bromodomain"/>
    <property type="match status" value="1"/>
</dbReference>
<dbReference type="PRINTS" id="PR00503">
    <property type="entry name" value="BROMODOMAIN"/>
</dbReference>
<evidence type="ECO:0000313" key="7">
    <source>
        <dbReference type="EMBL" id="KAI5607919.1"/>
    </source>
</evidence>
<dbReference type="PANTHER" id="PTHR45915:SF4">
    <property type="entry name" value="TRANSCRIPTION INTERMEDIARY FACTOR 1-ALPHA"/>
    <property type="match status" value="1"/>
</dbReference>
<keyword evidence="3" id="KW-0539">Nucleus</keyword>
<protein>
    <submittedName>
        <fullName evidence="7">Tripartite motif containing 24</fullName>
    </submittedName>
</protein>
<organism evidence="7 8">
    <name type="scientific">Silurus asotus</name>
    <name type="common">Amur catfish</name>
    <name type="synonym">Parasilurus asotus</name>
    <dbReference type="NCBI Taxonomy" id="30991"/>
    <lineage>
        <taxon>Eukaryota</taxon>
        <taxon>Metazoa</taxon>
        <taxon>Chordata</taxon>
        <taxon>Craniata</taxon>
        <taxon>Vertebrata</taxon>
        <taxon>Euteleostomi</taxon>
        <taxon>Actinopterygii</taxon>
        <taxon>Neopterygii</taxon>
        <taxon>Teleostei</taxon>
        <taxon>Ostariophysi</taxon>
        <taxon>Siluriformes</taxon>
        <taxon>Siluridae</taxon>
        <taxon>Silurus</taxon>
    </lineage>
</organism>
<feature type="region of interest" description="Disordered" evidence="5">
    <location>
        <begin position="96"/>
        <end position="117"/>
    </location>
</feature>
<dbReference type="PANTHER" id="PTHR45915">
    <property type="entry name" value="TRANSCRIPTION INTERMEDIARY FACTOR"/>
    <property type="match status" value="1"/>
</dbReference>
<dbReference type="GO" id="GO:0000785">
    <property type="term" value="C:chromatin"/>
    <property type="evidence" value="ECO:0007669"/>
    <property type="project" value="TreeGrafter"/>
</dbReference>
<evidence type="ECO:0000256" key="3">
    <source>
        <dbReference type="ARBA" id="ARBA00023242"/>
    </source>
</evidence>
<dbReference type="Proteomes" id="UP001205998">
    <property type="component" value="Unassembled WGS sequence"/>
</dbReference>
<dbReference type="Gene3D" id="1.20.920.10">
    <property type="entry name" value="Bromodomain-like"/>
    <property type="match status" value="1"/>
</dbReference>
<evidence type="ECO:0000256" key="2">
    <source>
        <dbReference type="ARBA" id="ARBA00023117"/>
    </source>
</evidence>
<dbReference type="Pfam" id="PF00439">
    <property type="entry name" value="Bromodomain"/>
    <property type="match status" value="1"/>
</dbReference>
<dbReference type="PROSITE" id="PS50014">
    <property type="entry name" value="BROMODOMAIN_2"/>
    <property type="match status" value="1"/>
</dbReference>
<keyword evidence="2 4" id="KW-0103">Bromodomain</keyword>
<reference evidence="7" key="1">
    <citation type="submission" date="2018-07" db="EMBL/GenBank/DDBJ databases">
        <title>Comparative genomics of catfishes provides insights into carnivory and benthic adaptation.</title>
        <authorList>
            <person name="Zhang Y."/>
            <person name="Wang D."/>
            <person name="Peng Z."/>
            <person name="Zheng S."/>
            <person name="Shao F."/>
            <person name="Tao W."/>
        </authorList>
    </citation>
    <scope>NUCLEOTIDE SEQUENCE</scope>
    <source>
        <strain evidence="7">Chongqing</strain>
    </source>
</reference>
<comment type="subcellular location">
    <subcellularLocation>
        <location evidence="1">Nucleus</location>
    </subcellularLocation>
</comment>
<dbReference type="GO" id="GO:0005634">
    <property type="term" value="C:nucleus"/>
    <property type="evidence" value="ECO:0007669"/>
    <property type="project" value="UniProtKB-SubCell"/>
</dbReference>
<feature type="compositionally biased region" description="Pro residues" evidence="5">
    <location>
        <begin position="105"/>
        <end position="117"/>
    </location>
</feature>
<name>A0AAD5FA13_SILAS</name>
<dbReference type="AlphaFoldDB" id="A0AAD5FA13"/>
<keyword evidence="8" id="KW-1185">Reference proteome</keyword>